<sequence length="365" mass="42093">MAICHDVEHGRFNYIEAFPNSKTALALIKNDASNTTIQLNLYLDKFIADSKANNRPKTHQNNNYRTEKYIRPLLGERCMKSIKVSEIKEWINKDLAHLANKTISEVLTPLRTAYRFAIEDKLITENPMDFVKNPNKEKCDEADPYTQSEITKLMSTDTEREIERDALTFAIWTGLRPSELLAVSLCDIDFEKRKLYVNRGVVRGVLASTKNDGSSRCIDLLDEAFDILLNLVNRTDNFRFFKVKVLQANNRLFDDKDLQFIFTSSKSKSFWTDSESFDKMFVKPHCKAAGVRYRPIGQARHTYGSQLITAGIPLNWISKQMGHSSIKMLEKHYGRWMESEMPDMAAQVSRKLKQKQKQKSDNDPS</sequence>
<evidence type="ECO:0000256" key="3">
    <source>
        <dbReference type="ARBA" id="ARBA00023125"/>
    </source>
</evidence>
<evidence type="ECO:0000256" key="5">
    <source>
        <dbReference type="PROSITE-ProRule" id="PRU01248"/>
    </source>
</evidence>
<dbReference type="Pfam" id="PF00589">
    <property type="entry name" value="Phage_integrase"/>
    <property type="match status" value="1"/>
</dbReference>
<comment type="similarity">
    <text evidence="1">Belongs to the 'phage' integrase family.</text>
</comment>
<dbReference type="GO" id="GO:0015074">
    <property type="term" value="P:DNA integration"/>
    <property type="evidence" value="ECO:0007669"/>
    <property type="project" value="UniProtKB-KW"/>
</dbReference>
<dbReference type="InterPro" id="IPR002104">
    <property type="entry name" value="Integrase_catalytic"/>
</dbReference>
<dbReference type="InterPro" id="IPR050090">
    <property type="entry name" value="Tyrosine_recombinase_XerCD"/>
</dbReference>
<feature type="region of interest" description="Disordered" evidence="6">
    <location>
        <begin position="344"/>
        <end position="365"/>
    </location>
</feature>
<keyword evidence="10" id="KW-1185">Reference proteome</keyword>
<organism evidence="9 10">
    <name type="scientific">Pseudoalteromonas espejiana</name>
    <dbReference type="NCBI Taxonomy" id="28107"/>
    <lineage>
        <taxon>Bacteria</taxon>
        <taxon>Pseudomonadati</taxon>
        <taxon>Pseudomonadota</taxon>
        <taxon>Gammaproteobacteria</taxon>
        <taxon>Alteromonadales</taxon>
        <taxon>Pseudoalteromonadaceae</taxon>
        <taxon>Pseudoalteromonas</taxon>
    </lineage>
</organism>
<comment type="caution">
    <text evidence="9">The sequence shown here is derived from an EMBL/GenBank/DDBJ whole genome shotgun (WGS) entry which is preliminary data.</text>
</comment>
<gene>
    <name evidence="9" type="ORF">PES01_29180</name>
</gene>
<keyword evidence="2" id="KW-0229">DNA integration</keyword>
<keyword evidence="3 5" id="KW-0238">DNA-binding</keyword>
<evidence type="ECO:0000259" key="8">
    <source>
        <dbReference type="PROSITE" id="PS51900"/>
    </source>
</evidence>
<evidence type="ECO:0000256" key="1">
    <source>
        <dbReference type="ARBA" id="ARBA00008857"/>
    </source>
</evidence>
<dbReference type="Pfam" id="PF14659">
    <property type="entry name" value="Phage_int_SAM_3"/>
    <property type="match status" value="1"/>
</dbReference>
<dbReference type="GO" id="GO:0003677">
    <property type="term" value="F:DNA binding"/>
    <property type="evidence" value="ECO:0007669"/>
    <property type="project" value="UniProtKB-UniRule"/>
</dbReference>
<evidence type="ECO:0000313" key="10">
    <source>
        <dbReference type="Proteomes" id="UP000321419"/>
    </source>
</evidence>
<dbReference type="InterPro" id="IPR010998">
    <property type="entry name" value="Integrase_recombinase_N"/>
</dbReference>
<dbReference type="OrthoDB" id="5391994at2"/>
<dbReference type="AlphaFoldDB" id="A0A510XYE6"/>
<evidence type="ECO:0000256" key="6">
    <source>
        <dbReference type="SAM" id="MobiDB-lite"/>
    </source>
</evidence>
<feature type="domain" description="Core-binding (CB)" evidence="8">
    <location>
        <begin position="37"/>
        <end position="118"/>
    </location>
</feature>
<dbReference type="EMBL" id="BJUM01000031">
    <property type="protein sequence ID" value="GEK56073.1"/>
    <property type="molecule type" value="Genomic_DNA"/>
</dbReference>
<evidence type="ECO:0000256" key="4">
    <source>
        <dbReference type="ARBA" id="ARBA00023172"/>
    </source>
</evidence>
<dbReference type="PANTHER" id="PTHR30349:SF64">
    <property type="entry name" value="PROPHAGE INTEGRASE INTD-RELATED"/>
    <property type="match status" value="1"/>
</dbReference>
<dbReference type="Proteomes" id="UP000321419">
    <property type="component" value="Unassembled WGS sequence"/>
</dbReference>
<dbReference type="Gene3D" id="1.10.150.130">
    <property type="match status" value="1"/>
</dbReference>
<dbReference type="InterPro" id="IPR044068">
    <property type="entry name" value="CB"/>
</dbReference>
<dbReference type="InterPro" id="IPR004107">
    <property type="entry name" value="Integrase_SAM-like_N"/>
</dbReference>
<accession>A0A510XYE6</accession>
<dbReference type="CDD" id="cd01189">
    <property type="entry name" value="INT_ICEBs1_C_like"/>
    <property type="match status" value="1"/>
</dbReference>
<dbReference type="SUPFAM" id="SSF56349">
    <property type="entry name" value="DNA breaking-rejoining enzymes"/>
    <property type="match status" value="1"/>
</dbReference>
<protein>
    <submittedName>
        <fullName evidence="9">Site-specific integrase</fullName>
    </submittedName>
</protein>
<name>A0A510XYE6_9GAMM</name>
<proteinExistence type="inferred from homology"/>
<dbReference type="PANTHER" id="PTHR30349">
    <property type="entry name" value="PHAGE INTEGRASE-RELATED"/>
    <property type="match status" value="1"/>
</dbReference>
<evidence type="ECO:0000256" key="2">
    <source>
        <dbReference type="ARBA" id="ARBA00022908"/>
    </source>
</evidence>
<dbReference type="InterPro" id="IPR011010">
    <property type="entry name" value="DNA_brk_join_enz"/>
</dbReference>
<evidence type="ECO:0000259" key="7">
    <source>
        <dbReference type="PROSITE" id="PS51898"/>
    </source>
</evidence>
<dbReference type="InterPro" id="IPR013762">
    <property type="entry name" value="Integrase-like_cat_sf"/>
</dbReference>
<evidence type="ECO:0000313" key="9">
    <source>
        <dbReference type="EMBL" id="GEK56073.1"/>
    </source>
</evidence>
<feature type="domain" description="Tyr recombinase" evidence="7">
    <location>
        <begin position="140"/>
        <end position="346"/>
    </location>
</feature>
<dbReference type="PROSITE" id="PS51898">
    <property type="entry name" value="TYR_RECOMBINASE"/>
    <property type="match status" value="1"/>
</dbReference>
<keyword evidence="4" id="KW-0233">DNA recombination</keyword>
<dbReference type="GO" id="GO:0006310">
    <property type="term" value="P:DNA recombination"/>
    <property type="evidence" value="ECO:0007669"/>
    <property type="project" value="UniProtKB-KW"/>
</dbReference>
<dbReference type="PROSITE" id="PS51900">
    <property type="entry name" value="CB"/>
    <property type="match status" value="1"/>
</dbReference>
<dbReference type="Gene3D" id="1.10.443.10">
    <property type="entry name" value="Intergrase catalytic core"/>
    <property type="match status" value="1"/>
</dbReference>
<reference evidence="9 10" key="1">
    <citation type="submission" date="2019-07" db="EMBL/GenBank/DDBJ databases">
        <title>Whole genome shotgun sequence of Pseudoalteromonas espejiana NBRC 102222.</title>
        <authorList>
            <person name="Hosoyama A."/>
            <person name="Uohara A."/>
            <person name="Ohji S."/>
            <person name="Ichikawa N."/>
        </authorList>
    </citation>
    <scope>NUCLEOTIDE SEQUENCE [LARGE SCALE GENOMIC DNA]</scope>
    <source>
        <strain evidence="9 10">NBRC 102222</strain>
    </source>
</reference>